<proteinExistence type="inferred from homology"/>
<dbReference type="PROSITE" id="PS50931">
    <property type="entry name" value="HTH_LYSR"/>
    <property type="match status" value="1"/>
</dbReference>
<evidence type="ECO:0000256" key="4">
    <source>
        <dbReference type="ARBA" id="ARBA00023163"/>
    </source>
</evidence>
<name>A0ABT9VSP1_9BACI</name>
<dbReference type="PRINTS" id="PR00039">
    <property type="entry name" value="HTHLYSR"/>
</dbReference>
<dbReference type="Pfam" id="PF03466">
    <property type="entry name" value="LysR_substrate"/>
    <property type="match status" value="1"/>
</dbReference>
<dbReference type="GO" id="GO:0003677">
    <property type="term" value="F:DNA binding"/>
    <property type="evidence" value="ECO:0007669"/>
    <property type="project" value="UniProtKB-KW"/>
</dbReference>
<keyword evidence="4" id="KW-0804">Transcription</keyword>
<protein>
    <submittedName>
        <fullName evidence="6">DNA-binding transcriptional LysR family regulator</fullName>
    </submittedName>
</protein>
<dbReference type="InterPro" id="IPR005119">
    <property type="entry name" value="LysR_subst-bd"/>
</dbReference>
<dbReference type="EMBL" id="JAUSTR010000038">
    <property type="protein sequence ID" value="MDQ0164016.1"/>
    <property type="molecule type" value="Genomic_DNA"/>
</dbReference>
<evidence type="ECO:0000259" key="5">
    <source>
        <dbReference type="PROSITE" id="PS50931"/>
    </source>
</evidence>
<dbReference type="PANTHER" id="PTHR30126">
    <property type="entry name" value="HTH-TYPE TRANSCRIPTIONAL REGULATOR"/>
    <property type="match status" value="1"/>
</dbReference>
<dbReference type="Pfam" id="PF00126">
    <property type="entry name" value="HTH_1"/>
    <property type="match status" value="1"/>
</dbReference>
<evidence type="ECO:0000313" key="6">
    <source>
        <dbReference type="EMBL" id="MDQ0164016.1"/>
    </source>
</evidence>
<comment type="caution">
    <text evidence="6">The sequence shown here is derived from an EMBL/GenBank/DDBJ whole genome shotgun (WGS) entry which is preliminary data.</text>
</comment>
<dbReference type="SUPFAM" id="SSF46785">
    <property type="entry name" value="Winged helix' DNA-binding domain"/>
    <property type="match status" value="1"/>
</dbReference>
<dbReference type="PANTHER" id="PTHR30126:SF39">
    <property type="entry name" value="HTH-TYPE TRANSCRIPTIONAL REGULATOR CYSL"/>
    <property type="match status" value="1"/>
</dbReference>
<gene>
    <name evidence="6" type="ORF">J2S06_003160</name>
</gene>
<keyword evidence="3 6" id="KW-0238">DNA-binding</keyword>
<dbReference type="InterPro" id="IPR000847">
    <property type="entry name" value="LysR_HTH_N"/>
</dbReference>
<evidence type="ECO:0000256" key="3">
    <source>
        <dbReference type="ARBA" id="ARBA00023125"/>
    </source>
</evidence>
<keyword evidence="7" id="KW-1185">Reference proteome</keyword>
<reference evidence="6 7" key="1">
    <citation type="submission" date="2023-07" db="EMBL/GenBank/DDBJ databases">
        <title>Genomic Encyclopedia of Type Strains, Phase IV (KMG-IV): sequencing the most valuable type-strain genomes for metagenomic binning, comparative biology and taxonomic classification.</title>
        <authorList>
            <person name="Goeker M."/>
        </authorList>
    </citation>
    <scope>NUCLEOTIDE SEQUENCE [LARGE SCALE GENOMIC DNA]</scope>
    <source>
        <strain evidence="6 7">DSM 19092</strain>
    </source>
</reference>
<dbReference type="RefSeq" id="WP_419152907.1">
    <property type="nucleotide sequence ID" value="NZ_JAUSTR010000038.1"/>
</dbReference>
<feature type="domain" description="HTH lysR-type" evidence="5">
    <location>
        <begin position="1"/>
        <end position="57"/>
    </location>
</feature>
<evidence type="ECO:0000313" key="7">
    <source>
        <dbReference type="Proteomes" id="UP001225646"/>
    </source>
</evidence>
<dbReference type="CDD" id="cd08420">
    <property type="entry name" value="PBP2_CysL_like"/>
    <property type="match status" value="1"/>
</dbReference>
<keyword evidence="2" id="KW-0805">Transcription regulation</keyword>
<sequence>MEQSLMVFVKVVEKRNFSKAAEELHMTQPAVSQYIQALEREMGVKLLERTNKYVRVNPFGEIVYTFAKEILTLHGKMKRLIDDRLNRPSGDIKIGASYTIGEYVLPSVITKLRHRFPRINPKVTIGNSEKISEMIAENLLDVGLIESNYKRKELTVIPFAKDTLHAFISPAHPLAQMDTIPIEELKKVPWIVREKGSGTREAADQLLHFLGIEEVELMEFGSTQVIKESVEAGLGITILSEWAVRKELALRTLTILPVLHTPFSRTFSIVKPESSYETKAVSLFTDLLFEKIERDIAPIGKTIKE</sequence>
<dbReference type="Gene3D" id="1.10.10.10">
    <property type="entry name" value="Winged helix-like DNA-binding domain superfamily/Winged helix DNA-binding domain"/>
    <property type="match status" value="1"/>
</dbReference>
<dbReference type="Proteomes" id="UP001225646">
    <property type="component" value="Unassembled WGS sequence"/>
</dbReference>
<accession>A0ABT9VSP1</accession>
<dbReference type="InterPro" id="IPR036390">
    <property type="entry name" value="WH_DNA-bd_sf"/>
</dbReference>
<evidence type="ECO:0000256" key="2">
    <source>
        <dbReference type="ARBA" id="ARBA00023015"/>
    </source>
</evidence>
<evidence type="ECO:0000256" key="1">
    <source>
        <dbReference type="ARBA" id="ARBA00009437"/>
    </source>
</evidence>
<comment type="similarity">
    <text evidence="1">Belongs to the LysR transcriptional regulatory family.</text>
</comment>
<dbReference type="Gene3D" id="3.40.190.10">
    <property type="entry name" value="Periplasmic binding protein-like II"/>
    <property type="match status" value="2"/>
</dbReference>
<organism evidence="6 7">
    <name type="scientific">Aeribacillus alveayuensis</name>
    <dbReference type="NCBI Taxonomy" id="279215"/>
    <lineage>
        <taxon>Bacteria</taxon>
        <taxon>Bacillati</taxon>
        <taxon>Bacillota</taxon>
        <taxon>Bacilli</taxon>
        <taxon>Bacillales</taxon>
        <taxon>Bacillaceae</taxon>
        <taxon>Aeribacillus</taxon>
    </lineage>
</organism>
<dbReference type="InterPro" id="IPR036388">
    <property type="entry name" value="WH-like_DNA-bd_sf"/>
</dbReference>
<dbReference type="SUPFAM" id="SSF53850">
    <property type="entry name" value="Periplasmic binding protein-like II"/>
    <property type="match status" value="1"/>
</dbReference>